<evidence type="ECO:0008006" key="3">
    <source>
        <dbReference type="Google" id="ProtNLM"/>
    </source>
</evidence>
<proteinExistence type="predicted"/>
<dbReference type="InterPro" id="IPR019670">
    <property type="entry name" value="DUF2523"/>
</dbReference>
<keyword evidence="1" id="KW-1133">Transmembrane helix</keyword>
<keyword evidence="1" id="KW-0472">Membrane</keyword>
<evidence type="ECO:0000256" key="1">
    <source>
        <dbReference type="SAM" id="Phobius"/>
    </source>
</evidence>
<dbReference type="AlphaFoldDB" id="A0A1J5Q652"/>
<feature type="transmembrane region" description="Helical" evidence="1">
    <location>
        <begin position="62"/>
        <end position="83"/>
    </location>
</feature>
<dbReference type="EMBL" id="MLJW01002186">
    <property type="protein sequence ID" value="OIQ75372.1"/>
    <property type="molecule type" value="Genomic_DNA"/>
</dbReference>
<keyword evidence="1" id="KW-0812">Transmembrane</keyword>
<evidence type="ECO:0000313" key="2">
    <source>
        <dbReference type="EMBL" id="OIQ75372.1"/>
    </source>
</evidence>
<feature type="transmembrane region" description="Helical" evidence="1">
    <location>
        <begin position="20"/>
        <end position="42"/>
    </location>
</feature>
<sequence>MYGLLVSAFNTILGFLLRGVVVKLLVYTALFFVTTEFISYVTQFLPDGSSLTQAFGGLTSDVWYWLDLFQVPFGVSATLSAYVTRFAIRRLPVIG</sequence>
<dbReference type="Pfam" id="PF10734">
    <property type="entry name" value="DUF2523"/>
    <property type="match status" value="1"/>
</dbReference>
<reference evidence="2" key="1">
    <citation type="submission" date="2016-10" db="EMBL/GenBank/DDBJ databases">
        <title>Sequence of Gallionella enrichment culture.</title>
        <authorList>
            <person name="Poehlein A."/>
            <person name="Muehling M."/>
            <person name="Daniel R."/>
        </authorList>
    </citation>
    <scope>NUCLEOTIDE SEQUENCE</scope>
</reference>
<name>A0A1J5Q652_9ZZZZ</name>
<accession>A0A1J5Q652</accession>
<gene>
    <name evidence="2" type="ORF">GALL_429600</name>
</gene>
<protein>
    <recommendedName>
        <fullName evidence="3">DUF2523 domain-containing protein</fullName>
    </recommendedName>
</protein>
<organism evidence="2">
    <name type="scientific">mine drainage metagenome</name>
    <dbReference type="NCBI Taxonomy" id="410659"/>
    <lineage>
        <taxon>unclassified sequences</taxon>
        <taxon>metagenomes</taxon>
        <taxon>ecological metagenomes</taxon>
    </lineage>
</organism>
<comment type="caution">
    <text evidence="2">The sequence shown here is derived from an EMBL/GenBank/DDBJ whole genome shotgun (WGS) entry which is preliminary data.</text>
</comment>